<gene>
    <name evidence="2" type="ORF">GGR05_001520</name>
</gene>
<dbReference type="OrthoDB" id="9807541at2"/>
<accession>A0A7W6BR77</accession>
<name>A0A7W6BR77_9HYPH</name>
<evidence type="ECO:0000313" key="2">
    <source>
        <dbReference type="EMBL" id="MBB3935392.1"/>
    </source>
</evidence>
<dbReference type="InterPro" id="IPR029058">
    <property type="entry name" value="AB_hydrolase_fold"/>
</dbReference>
<keyword evidence="1" id="KW-0732">Signal</keyword>
<comment type="caution">
    <text evidence="2">The sequence shown here is derived from an EMBL/GenBank/DDBJ whole genome shotgun (WGS) entry which is preliminary data.</text>
</comment>
<keyword evidence="3" id="KW-1185">Reference proteome</keyword>
<sequence>MRQIIRIIGSCLGLGIAGSAAAASFPPFKDDLFGYPEPVASLDGGRRLDVPYDEARDIDRRDEVPERRVKRQYVELGRDLEAHEKQLATPKGPLRYAQVGASTGGQPILVFVHGRNGDRRLGLNDWTFGGNFNRLKNLLVRGGGSYITVDAGQLGDADAEKVAALVTQLKNESATSELILACASMGGQICWSIAISPTVTSIDAMVLLGSDSTPQRFEAMRRVRGNALPVFMAHGTRDKVYAFDRQLAAFEAVRKRWPADPVRFVGFDDGNHGTPIRMVDWRDTLNWIAASASPTAAR</sequence>
<evidence type="ECO:0000256" key="1">
    <source>
        <dbReference type="SAM" id="SignalP"/>
    </source>
</evidence>
<dbReference type="EMBL" id="JACIDO010000002">
    <property type="protein sequence ID" value="MBB3935392.1"/>
    <property type="molecule type" value="Genomic_DNA"/>
</dbReference>
<organism evidence="2 3">
    <name type="scientific">Aureimonas phyllosphaerae</name>
    <dbReference type="NCBI Taxonomy" id="1166078"/>
    <lineage>
        <taxon>Bacteria</taxon>
        <taxon>Pseudomonadati</taxon>
        <taxon>Pseudomonadota</taxon>
        <taxon>Alphaproteobacteria</taxon>
        <taxon>Hyphomicrobiales</taxon>
        <taxon>Aurantimonadaceae</taxon>
        <taxon>Aureimonas</taxon>
    </lineage>
</organism>
<feature type="chain" id="PRO_5030595999" evidence="1">
    <location>
        <begin position="23"/>
        <end position="298"/>
    </location>
</feature>
<protein>
    <submittedName>
        <fullName evidence="2">Uncharacterized protein</fullName>
    </submittedName>
</protein>
<dbReference type="RefSeq" id="WP_090959248.1">
    <property type="nucleotide sequence ID" value="NZ_FOOA01000002.1"/>
</dbReference>
<dbReference type="Gene3D" id="3.40.50.1820">
    <property type="entry name" value="alpha/beta hydrolase"/>
    <property type="match status" value="1"/>
</dbReference>
<feature type="signal peptide" evidence="1">
    <location>
        <begin position="1"/>
        <end position="22"/>
    </location>
</feature>
<dbReference type="Proteomes" id="UP000531216">
    <property type="component" value="Unassembled WGS sequence"/>
</dbReference>
<dbReference type="AlphaFoldDB" id="A0A7W6BR77"/>
<evidence type="ECO:0000313" key="3">
    <source>
        <dbReference type="Proteomes" id="UP000531216"/>
    </source>
</evidence>
<proteinExistence type="predicted"/>
<dbReference type="SUPFAM" id="SSF53474">
    <property type="entry name" value="alpha/beta-Hydrolases"/>
    <property type="match status" value="1"/>
</dbReference>
<reference evidence="2 3" key="1">
    <citation type="submission" date="2020-08" db="EMBL/GenBank/DDBJ databases">
        <title>Genomic Encyclopedia of Type Strains, Phase IV (KMG-IV): sequencing the most valuable type-strain genomes for metagenomic binning, comparative biology and taxonomic classification.</title>
        <authorList>
            <person name="Goeker M."/>
        </authorList>
    </citation>
    <scope>NUCLEOTIDE SEQUENCE [LARGE SCALE GENOMIC DNA]</scope>
    <source>
        <strain evidence="2 3">DSM 25024</strain>
    </source>
</reference>